<evidence type="ECO:0000313" key="3">
    <source>
        <dbReference type="EMBL" id="KAK3933586.1"/>
    </source>
</evidence>
<organism evidence="3 4">
    <name type="scientific">Diplogelasinospora grovesii</name>
    <dbReference type="NCBI Taxonomy" id="303347"/>
    <lineage>
        <taxon>Eukaryota</taxon>
        <taxon>Fungi</taxon>
        <taxon>Dikarya</taxon>
        <taxon>Ascomycota</taxon>
        <taxon>Pezizomycotina</taxon>
        <taxon>Sordariomycetes</taxon>
        <taxon>Sordariomycetidae</taxon>
        <taxon>Sordariales</taxon>
        <taxon>Diplogelasinosporaceae</taxon>
        <taxon>Diplogelasinospora</taxon>
    </lineage>
</organism>
<feature type="compositionally biased region" description="Acidic residues" evidence="2">
    <location>
        <begin position="259"/>
        <end position="269"/>
    </location>
</feature>
<keyword evidence="1" id="KW-0175">Coiled coil</keyword>
<name>A0AAN6MU83_9PEZI</name>
<feature type="coiled-coil region" evidence="1">
    <location>
        <begin position="10"/>
        <end position="40"/>
    </location>
</feature>
<evidence type="ECO:0000313" key="4">
    <source>
        <dbReference type="Proteomes" id="UP001303473"/>
    </source>
</evidence>
<evidence type="ECO:0000256" key="2">
    <source>
        <dbReference type="SAM" id="MobiDB-lite"/>
    </source>
</evidence>
<proteinExistence type="predicted"/>
<reference evidence="4" key="1">
    <citation type="journal article" date="2023" name="Mol. Phylogenet. Evol.">
        <title>Genome-scale phylogeny and comparative genomics of the fungal order Sordariales.</title>
        <authorList>
            <person name="Hensen N."/>
            <person name="Bonometti L."/>
            <person name="Westerberg I."/>
            <person name="Brannstrom I.O."/>
            <person name="Guillou S."/>
            <person name="Cros-Aarteil S."/>
            <person name="Calhoun S."/>
            <person name="Haridas S."/>
            <person name="Kuo A."/>
            <person name="Mondo S."/>
            <person name="Pangilinan J."/>
            <person name="Riley R."/>
            <person name="LaButti K."/>
            <person name="Andreopoulos B."/>
            <person name="Lipzen A."/>
            <person name="Chen C."/>
            <person name="Yan M."/>
            <person name="Daum C."/>
            <person name="Ng V."/>
            <person name="Clum A."/>
            <person name="Steindorff A."/>
            <person name="Ohm R.A."/>
            <person name="Martin F."/>
            <person name="Silar P."/>
            <person name="Natvig D.O."/>
            <person name="Lalanne C."/>
            <person name="Gautier V."/>
            <person name="Ament-Velasquez S.L."/>
            <person name="Kruys A."/>
            <person name="Hutchinson M.I."/>
            <person name="Powell A.J."/>
            <person name="Barry K."/>
            <person name="Miller A.N."/>
            <person name="Grigoriev I.V."/>
            <person name="Debuchy R."/>
            <person name="Gladieux P."/>
            <person name="Hiltunen Thoren M."/>
            <person name="Johannesson H."/>
        </authorList>
    </citation>
    <scope>NUCLEOTIDE SEQUENCE [LARGE SCALE GENOMIC DNA]</scope>
    <source>
        <strain evidence="4">CBS 340.73</strain>
    </source>
</reference>
<comment type="caution">
    <text evidence="3">The sequence shown here is derived from an EMBL/GenBank/DDBJ whole genome shotgun (WGS) entry which is preliminary data.</text>
</comment>
<dbReference type="AlphaFoldDB" id="A0AAN6MU83"/>
<gene>
    <name evidence="3" type="ORF">QBC46DRAFT_414657</name>
</gene>
<feature type="compositionally biased region" description="Low complexity" evidence="2">
    <location>
        <begin position="209"/>
        <end position="221"/>
    </location>
</feature>
<evidence type="ECO:0000256" key="1">
    <source>
        <dbReference type="SAM" id="Coils"/>
    </source>
</evidence>
<sequence length="309" mass="33686">MDPNRCEYRLATTQEDVALYRAELKKMEHVEQRRAAIENELLHSWQDLSASCLRMFLSRCGTPSLDSKADSPPPPGGLSLAMLRLTAGRSYREQHVLPFRFPADIVAHQSSSHITPTPGSTMSISWTSHCDRRPDHNPIGNPYRLDREAGNKYESIAKQYDELHVAYHRDTGIPAGTASAPCEWGTPETSPCVPLGPPHNSTRLPAEGNNSSLSAAASNNNPGWYSPGPATIRDSISGSPVFAPPPPAAQHENWATDSPESDSDSDPFDLEGCLPPLAPPPADNSDPHNNWLAEFETWDLSSDNGAQSC</sequence>
<dbReference type="Proteomes" id="UP001303473">
    <property type="component" value="Unassembled WGS sequence"/>
</dbReference>
<feature type="region of interest" description="Disordered" evidence="2">
    <location>
        <begin position="191"/>
        <end position="291"/>
    </location>
</feature>
<accession>A0AAN6MU83</accession>
<keyword evidence="4" id="KW-1185">Reference proteome</keyword>
<dbReference type="EMBL" id="MU854121">
    <property type="protein sequence ID" value="KAK3933586.1"/>
    <property type="molecule type" value="Genomic_DNA"/>
</dbReference>
<protein>
    <submittedName>
        <fullName evidence="3">Uncharacterized protein</fullName>
    </submittedName>
</protein>